<proteinExistence type="predicted"/>
<dbReference type="STRING" id="1586287.BBK82_29555"/>
<organism evidence="3 4">
    <name type="scientific">Lentzea guizhouensis</name>
    <dbReference type="NCBI Taxonomy" id="1586287"/>
    <lineage>
        <taxon>Bacteria</taxon>
        <taxon>Bacillati</taxon>
        <taxon>Actinomycetota</taxon>
        <taxon>Actinomycetes</taxon>
        <taxon>Pseudonocardiales</taxon>
        <taxon>Pseudonocardiaceae</taxon>
        <taxon>Lentzea</taxon>
    </lineage>
</organism>
<evidence type="ECO:0000256" key="2">
    <source>
        <dbReference type="SAM" id="Phobius"/>
    </source>
</evidence>
<evidence type="ECO:0000313" key="3">
    <source>
        <dbReference type="EMBL" id="ANZ39578.1"/>
    </source>
</evidence>
<evidence type="ECO:0000256" key="1">
    <source>
        <dbReference type="SAM" id="MobiDB-lite"/>
    </source>
</evidence>
<keyword evidence="4" id="KW-1185">Reference proteome</keyword>
<protein>
    <recommendedName>
        <fullName evidence="5">Membrane protein YndG</fullName>
    </recommendedName>
</protein>
<gene>
    <name evidence="3" type="ORF">BBK82_29555</name>
</gene>
<dbReference type="OrthoDB" id="6199084at2"/>
<dbReference type="SUPFAM" id="SSF55961">
    <property type="entry name" value="Bet v1-like"/>
    <property type="match status" value="1"/>
</dbReference>
<name>A0A1B2HPD0_9PSEU</name>
<evidence type="ECO:0008006" key="5">
    <source>
        <dbReference type="Google" id="ProtNLM"/>
    </source>
</evidence>
<feature type="transmembrane region" description="Helical" evidence="2">
    <location>
        <begin position="182"/>
        <end position="203"/>
    </location>
</feature>
<dbReference type="KEGG" id="led:BBK82_29555"/>
<keyword evidence="2" id="KW-1133">Transmembrane helix</keyword>
<accession>A0A1B2HPD0</accession>
<dbReference type="EMBL" id="CP016793">
    <property type="protein sequence ID" value="ANZ39578.1"/>
    <property type="molecule type" value="Genomic_DNA"/>
</dbReference>
<feature type="region of interest" description="Disordered" evidence="1">
    <location>
        <begin position="208"/>
        <end position="236"/>
    </location>
</feature>
<dbReference type="Proteomes" id="UP000093053">
    <property type="component" value="Chromosome"/>
</dbReference>
<evidence type="ECO:0000313" key="4">
    <source>
        <dbReference type="Proteomes" id="UP000093053"/>
    </source>
</evidence>
<keyword evidence="2" id="KW-0812">Transmembrane</keyword>
<dbReference type="RefSeq" id="WP_065917919.1">
    <property type="nucleotide sequence ID" value="NZ_CP016793.1"/>
</dbReference>
<feature type="compositionally biased region" description="Polar residues" evidence="1">
    <location>
        <begin position="225"/>
        <end position="236"/>
    </location>
</feature>
<reference evidence="3 4" key="1">
    <citation type="submission" date="2016-07" db="EMBL/GenBank/DDBJ databases">
        <title>Complete genome sequence of the Lentzea guizhouensis DHS C013.</title>
        <authorList>
            <person name="Cao C."/>
        </authorList>
    </citation>
    <scope>NUCLEOTIDE SEQUENCE [LARGE SCALE GENOMIC DNA]</scope>
    <source>
        <strain evidence="3 4">DHS C013</strain>
    </source>
</reference>
<keyword evidence="2" id="KW-0472">Membrane</keyword>
<dbReference type="AlphaFoldDB" id="A0A1B2HPD0"/>
<sequence>MAHRRALYVETVVRADLGELWQRTQEPGPHQRWDLRFTRIDYLPKAEPDAEQHFRYAVRVLPWLEVDGTGVSVGERTRPDGSRTSALRFSSAHPLSLIRSGAGYWRYVPTGEGVRFLTGYDYQPGWGRLGALADRPFRLLMGWGTAWSFDRLRLWLEHGTPPEVSLRRALLDVAARAAVCAAAWWAGPVVLAAALTLGALLAPPLPTTPAARRCRRTPPDRRSATAPSSLHTLEHP</sequence>